<dbReference type="Gene3D" id="2.60.120.10">
    <property type="entry name" value="Jelly Rolls"/>
    <property type="match status" value="1"/>
</dbReference>
<dbReference type="AlphaFoldDB" id="A0A933SD67"/>
<dbReference type="Proteomes" id="UP000696931">
    <property type="component" value="Unassembled WGS sequence"/>
</dbReference>
<dbReference type="CDD" id="cd06121">
    <property type="entry name" value="cupin_YML079wp"/>
    <property type="match status" value="1"/>
</dbReference>
<dbReference type="SUPFAM" id="SSF51182">
    <property type="entry name" value="RmlC-like cupins"/>
    <property type="match status" value="1"/>
</dbReference>
<gene>
    <name evidence="2" type="ORF">HZA61_10745</name>
</gene>
<dbReference type="InterPro" id="IPR011051">
    <property type="entry name" value="RmlC_Cupin_sf"/>
</dbReference>
<dbReference type="Pfam" id="PF06172">
    <property type="entry name" value="Cupin_5"/>
    <property type="match status" value="1"/>
</dbReference>
<proteinExistence type="predicted"/>
<comment type="caution">
    <text evidence="2">The sequence shown here is derived from an EMBL/GenBank/DDBJ whole genome shotgun (WGS) entry which is preliminary data.</text>
</comment>
<protein>
    <submittedName>
        <fullName evidence="2">Cupin domain-containing protein</fullName>
    </submittedName>
</protein>
<dbReference type="InterPro" id="IPR039935">
    <property type="entry name" value="YML079W-like"/>
</dbReference>
<dbReference type="PANTHER" id="PTHR33387:SF3">
    <property type="entry name" value="DUF985 DOMAIN-CONTAINING PROTEIN"/>
    <property type="match status" value="1"/>
</dbReference>
<sequence length="166" mass="18352">MTRTADHWIRTLALLPHPEGGCFRETWRSPESAGEAGLPERFAGPRALGTSIFYLLRAGERSRLHRLRADEVWHFHDGGGLRLHVLGPADEYVELRLGLDVDAGELPQVVVPNGCWFAAETAPGVDYALVGCAVAPGFEYGDFELGDREALLAAHPRHRDLVLRFT</sequence>
<organism evidence="2 3">
    <name type="scientific">Eiseniibacteriota bacterium</name>
    <dbReference type="NCBI Taxonomy" id="2212470"/>
    <lineage>
        <taxon>Bacteria</taxon>
        <taxon>Candidatus Eiseniibacteriota</taxon>
    </lineage>
</organism>
<dbReference type="PANTHER" id="PTHR33387">
    <property type="entry name" value="RMLC-LIKE JELLY ROLL FOLD PROTEIN"/>
    <property type="match status" value="1"/>
</dbReference>
<evidence type="ECO:0000259" key="1">
    <source>
        <dbReference type="Pfam" id="PF06172"/>
    </source>
</evidence>
<feature type="domain" description="DUF985" evidence="1">
    <location>
        <begin position="7"/>
        <end position="145"/>
    </location>
</feature>
<reference evidence="2" key="1">
    <citation type="submission" date="2020-07" db="EMBL/GenBank/DDBJ databases">
        <title>Huge and variable diversity of episymbiotic CPR bacteria and DPANN archaea in groundwater ecosystems.</title>
        <authorList>
            <person name="He C.Y."/>
            <person name="Keren R."/>
            <person name="Whittaker M."/>
            <person name="Farag I.F."/>
            <person name="Doudna J."/>
            <person name="Cate J.H.D."/>
            <person name="Banfield J.F."/>
        </authorList>
    </citation>
    <scope>NUCLEOTIDE SEQUENCE</scope>
    <source>
        <strain evidence="2">NC_groundwater_1813_Pr3_B-0.1um_71_17</strain>
    </source>
</reference>
<evidence type="ECO:0000313" key="3">
    <source>
        <dbReference type="Proteomes" id="UP000696931"/>
    </source>
</evidence>
<accession>A0A933SD67</accession>
<dbReference type="InterPro" id="IPR009327">
    <property type="entry name" value="Cupin_DUF985"/>
</dbReference>
<name>A0A933SD67_UNCEI</name>
<evidence type="ECO:0000313" key="2">
    <source>
        <dbReference type="EMBL" id="MBI5169957.1"/>
    </source>
</evidence>
<dbReference type="InterPro" id="IPR014710">
    <property type="entry name" value="RmlC-like_jellyroll"/>
</dbReference>
<dbReference type="EMBL" id="JACRIW010000076">
    <property type="protein sequence ID" value="MBI5169957.1"/>
    <property type="molecule type" value="Genomic_DNA"/>
</dbReference>